<protein>
    <submittedName>
        <fullName evidence="1">Uncharacterized protein</fullName>
    </submittedName>
</protein>
<gene>
    <name evidence="1" type="ORF">UX20_C0049G0004</name>
</gene>
<evidence type="ECO:0000313" key="1">
    <source>
        <dbReference type="EMBL" id="KKU12571.1"/>
    </source>
</evidence>
<name>A0A0G1MW91_9BACT</name>
<organism evidence="1 2">
    <name type="scientific">Candidatus Magasanikbacteria bacterium GW2011_GWC2_45_8</name>
    <dbReference type="NCBI Taxonomy" id="1619050"/>
    <lineage>
        <taxon>Bacteria</taxon>
        <taxon>Candidatus Magasanikiibacteriota</taxon>
    </lineage>
</organism>
<dbReference type="EMBL" id="LCLH01000049">
    <property type="protein sequence ID" value="KKU12571.1"/>
    <property type="molecule type" value="Genomic_DNA"/>
</dbReference>
<dbReference type="AlphaFoldDB" id="A0A0G1MW91"/>
<sequence length="95" mass="11335">MQLTELFNRSLVFEVYRCMLDNDGERLYSAKIARILKRDPGNVHRIIDKVRGWGFRMCLILRTNGINHFTRCVRLKRVARDCLMNNIYVLMKRGM</sequence>
<comment type="caution">
    <text evidence="1">The sequence shown here is derived from an EMBL/GenBank/DDBJ whole genome shotgun (WGS) entry which is preliminary data.</text>
</comment>
<accession>A0A0G1MW91</accession>
<dbReference type="STRING" id="1619050.UX20_C0049G0004"/>
<dbReference type="Proteomes" id="UP000034911">
    <property type="component" value="Unassembled WGS sequence"/>
</dbReference>
<reference evidence="1 2" key="1">
    <citation type="journal article" date="2015" name="Nature">
        <title>rRNA introns, odd ribosomes, and small enigmatic genomes across a large radiation of phyla.</title>
        <authorList>
            <person name="Brown C.T."/>
            <person name="Hug L.A."/>
            <person name="Thomas B.C."/>
            <person name="Sharon I."/>
            <person name="Castelle C.J."/>
            <person name="Singh A."/>
            <person name="Wilkins M.J."/>
            <person name="Williams K.H."/>
            <person name="Banfield J.F."/>
        </authorList>
    </citation>
    <scope>NUCLEOTIDE SEQUENCE [LARGE SCALE GENOMIC DNA]</scope>
</reference>
<proteinExistence type="predicted"/>
<evidence type="ECO:0000313" key="2">
    <source>
        <dbReference type="Proteomes" id="UP000034911"/>
    </source>
</evidence>